<keyword evidence="1" id="KW-0472">Membrane</keyword>
<feature type="transmembrane region" description="Helical" evidence="1">
    <location>
        <begin position="21"/>
        <end position="41"/>
    </location>
</feature>
<protein>
    <submittedName>
        <fullName evidence="2">Predicted protein</fullName>
    </submittedName>
</protein>
<evidence type="ECO:0000256" key="1">
    <source>
        <dbReference type="SAM" id="Phobius"/>
    </source>
</evidence>
<evidence type="ECO:0000313" key="2">
    <source>
        <dbReference type="EMBL" id="BAK00733.1"/>
    </source>
</evidence>
<proteinExistence type="evidence at transcript level"/>
<keyword evidence="1" id="KW-0812">Transmembrane</keyword>
<reference evidence="2" key="1">
    <citation type="journal article" date="2011" name="Plant Physiol.">
        <title>Comprehensive sequence analysis of 24,783 barley full-length cDNAs derived from 12 clone libraries.</title>
        <authorList>
            <person name="Matsumoto T."/>
            <person name="Tanaka T."/>
            <person name="Sakai H."/>
            <person name="Amano N."/>
            <person name="Kanamori H."/>
            <person name="Kurita K."/>
            <person name="Kikuta A."/>
            <person name="Kamiya K."/>
            <person name="Yamamoto M."/>
            <person name="Ikawa H."/>
            <person name="Fujii N."/>
            <person name="Hori K."/>
            <person name="Itoh T."/>
            <person name="Sato K."/>
        </authorList>
    </citation>
    <scope>NUCLEOTIDE SEQUENCE</scope>
</reference>
<dbReference type="AlphaFoldDB" id="F2E061"/>
<accession>F2E061</accession>
<dbReference type="EMBL" id="AK369532">
    <property type="protein sequence ID" value="BAK00733.1"/>
    <property type="molecule type" value="mRNA"/>
</dbReference>
<sequence>MPSIAITRSCRRIVSKVESGLLIILVMTLPIIATFSFYMLWPALPKMLPFFTRSAQSFVLQFCWI</sequence>
<organism evidence="2">
    <name type="scientific">Hordeum vulgare subsp. vulgare</name>
    <name type="common">Domesticated barley</name>
    <dbReference type="NCBI Taxonomy" id="112509"/>
    <lineage>
        <taxon>Eukaryota</taxon>
        <taxon>Viridiplantae</taxon>
        <taxon>Streptophyta</taxon>
        <taxon>Embryophyta</taxon>
        <taxon>Tracheophyta</taxon>
        <taxon>Spermatophyta</taxon>
        <taxon>Magnoliopsida</taxon>
        <taxon>Liliopsida</taxon>
        <taxon>Poales</taxon>
        <taxon>Poaceae</taxon>
        <taxon>BOP clade</taxon>
        <taxon>Pooideae</taxon>
        <taxon>Triticodae</taxon>
        <taxon>Triticeae</taxon>
        <taxon>Hordeinae</taxon>
        <taxon>Hordeum</taxon>
    </lineage>
</organism>
<keyword evidence="1" id="KW-1133">Transmembrane helix</keyword>
<name>F2E061_HORVV</name>